<evidence type="ECO:0000313" key="3">
    <source>
        <dbReference type="EMBL" id="EDV23030.1"/>
    </source>
</evidence>
<name>B3S1T3_TRIAD</name>
<dbReference type="Gene3D" id="2.60.120.970">
    <property type="match status" value="1"/>
</dbReference>
<dbReference type="GeneID" id="6755153"/>
<organism evidence="3 4">
    <name type="scientific">Trichoplax adhaerens</name>
    <name type="common">Trichoplax reptans</name>
    <dbReference type="NCBI Taxonomy" id="10228"/>
    <lineage>
        <taxon>Eukaryota</taxon>
        <taxon>Metazoa</taxon>
        <taxon>Placozoa</taxon>
        <taxon>Uniplacotomia</taxon>
        <taxon>Trichoplacea</taxon>
        <taxon>Trichoplacidae</taxon>
        <taxon>Trichoplax</taxon>
    </lineage>
</organism>
<dbReference type="EMBL" id="DS985247">
    <property type="protein sequence ID" value="EDV23030.1"/>
    <property type="molecule type" value="Genomic_DNA"/>
</dbReference>
<dbReference type="InParanoid" id="B3S1T3"/>
<evidence type="ECO:0000256" key="2">
    <source>
        <dbReference type="SAM" id="SignalP"/>
    </source>
</evidence>
<dbReference type="KEGG" id="tad:TRIADDRAFT_57876"/>
<dbReference type="CTD" id="6755153"/>
<feature type="compositionally biased region" description="Basic and acidic residues" evidence="1">
    <location>
        <begin position="63"/>
        <end position="74"/>
    </location>
</feature>
<accession>B3S1T3</accession>
<keyword evidence="4" id="KW-1185">Reference proteome</keyword>
<dbReference type="HOGENOM" id="CLU_1572681_0_0_1"/>
<sequence length="170" mass="19056">MPFTAYVVLAMTIVWATTCNHVALSASVRNNIPKAGDKNALGGKLANMPLFRTLDTDNSETTTDQKDKTDAKDDDSLLSDLSKINVTQFRIDRIKAKILRKIRLTEPPKVGDDLRDRVVPKQIFNLNYQVEESRHDPENMDETEFYGKTTQLFVFGEHASLAVLSLNAAN</sequence>
<evidence type="ECO:0000256" key="1">
    <source>
        <dbReference type="SAM" id="MobiDB-lite"/>
    </source>
</evidence>
<dbReference type="Proteomes" id="UP000009022">
    <property type="component" value="Unassembled WGS sequence"/>
</dbReference>
<reference evidence="3 4" key="1">
    <citation type="journal article" date="2008" name="Nature">
        <title>The Trichoplax genome and the nature of placozoans.</title>
        <authorList>
            <person name="Srivastava M."/>
            <person name="Begovic E."/>
            <person name="Chapman J."/>
            <person name="Putnam N.H."/>
            <person name="Hellsten U."/>
            <person name="Kawashima T."/>
            <person name="Kuo A."/>
            <person name="Mitros T."/>
            <person name="Salamov A."/>
            <person name="Carpenter M.L."/>
            <person name="Signorovitch A.Y."/>
            <person name="Moreno M.A."/>
            <person name="Kamm K."/>
            <person name="Grimwood J."/>
            <person name="Schmutz J."/>
            <person name="Shapiro H."/>
            <person name="Grigoriev I.V."/>
            <person name="Buss L.W."/>
            <person name="Schierwater B."/>
            <person name="Dellaporta S.L."/>
            <person name="Rokhsar D.S."/>
        </authorList>
    </citation>
    <scope>NUCLEOTIDE SEQUENCE [LARGE SCALE GENOMIC DNA]</scope>
    <source>
        <strain evidence="3 4">Grell-BS-1999</strain>
    </source>
</reference>
<feature type="chain" id="PRO_5002797206" description="TGF-beta propeptide domain-containing protein" evidence="2">
    <location>
        <begin position="26"/>
        <end position="170"/>
    </location>
</feature>
<dbReference type="AlphaFoldDB" id="B3S1T3"/>
<gene>
    <name evidence="3" type="ORF">TRIADDRAFT_57876</name>
</gene>
<feature type="region of interest" description="Disordered" evidence="1">
    <location>
        <begin position="52"/>
        <end position="74"/>
    </location>
</feature>
<dbReference type="RefSeq" id="XP_002113940.1">
    <property type="nucleotide sequence ID" value="XM_002113904.1"/>
</dbReference>
<evidence type="ECO:0008006" key="5">
    <source>
        <dbReference type="Google" id="ProtNLM"/>
    </source>
</evidence>
<feature type="signal peptide" evidence="2">
    <location>
        <begin position="1"/>
        <end position="25"/>
    </location>
</feature>
<keyword evidence="2" id="KW-0732">Signal</keyword>
<evidence type="ECO:0000313" key="4">
    <source>
        <dbReference type="Proteomes" id="UP000009022"/>
    </source>
</evidence>
<proteinExistence type="predicted"/>
<protein>
    <recommendedName>
        <fullName evidence="5">TGF-beta propeptide domain-containing protein</fullName>
    </recommendedName>
</protein>